<keyword evidence="3" id="KW-0238">DNA-binding</keyword>
<comment type="subcellular location">
    <subcellularLocation>
        <location evidence="1">Nucleus</location>
    </subcellularLocation>
</comment>
<feature type="compositionally biased region" description="Low complexity" evidence="6">
    <location>
        <begin position="376"/>
        <end position="389"/>
    </location>
</feature>
<dbReference type="PROSITE" id="PS51294">
    <property type="entry name" value="HTH_MYB"/>
    <property type="match status" value="1"/>
</dbReference>
<reference evidence="9" key="1">
    <citation type="submission" date="2015-12" db="EMBL/GenBank/DDBJ databases">
        <title>Update maize B73 reference genome by single molecule sequencing technologies.</title>
        <authorList>
            <consortium name="Maize Genome Sequencing Project"/>
            <person name="Ware D."/>
        </authorList>
    </citation>
    <scope>NUCLEOTIDE SEQUENCE [LARGE SCALE GENOMIC DNA]</scope>
    <source>
        <strain evidence="9">cv. B73</strain>
    </source>
</reference>
<proteinExistence type="evidence at protein level"/>
<keyword evidence="4" id="KW-0804">Transcription</keyword>
<organism evidence="8 9">
    <name type="scientific">Zea mays</name>
    <name type="common">Maize</name>
    <dbReference type="NCBI Taxonomy" id="4577"/>
    <lineage>
        <taxon>Eukaryota</taxon>
        <taxon>Viridiplantae</taxon>
        <taxon>Streptophyta</taxon>
        <taxon>Embryophyta</taxon>
        <taxon>Tracheophyta</taxon>
        <taxon>Spermatophyta</taxon>
        <taxon>Magnoliopsida</taxon>
        <taxon>Liliopsida</taxon>
        <taxon>Poales</taxon>
        <taxon>Poaceae</taxon>
        <taxon>PACMAD clade</taxon>
        <taxon>Panicoideae</taxon>
        <taxon>Andropogonodae</taxon>
        <taxon>Andropogoneae</taxon>
        <taxon>Tripsacinae</taxon>
        <taxon>Zea</taxon>
    </lineage>
</organism>
<sequence length="403" mass="43427">MELTFRGLPPFPSAARALLPSGTQDTTVDGFIATMGLDVMEIGMGADLSLDLRHFASKAVRQSKDDTPAPDMDACIRRLEEERGKIEMFKRDLPLCARLLADVIDVMKEEAGKKKTTTRRRSDRRLASAAADDEEEEADGATADKSKWMSTAQLWTGDSGREDAESEKQDKGRCSPEARSRGALLPFKADVGSGAPAFAPLFLRTDDKAAAARVGVPDLSSLLSPPATMPPADAGAEESRRQVVGFAQAAARAAAMAPSAPALGLQSQQQQQQQQQARKARRCWSTELHRKFVAALDQLGGPQVATPKQIRELMKVDGLTNDEVKSHLQKYRLHNRRAPGSGVVRQPIVLVGGLWIPQEQGSPQSGSPHGPLHHLSTSVAAVSSAATASCEEEDGRSESYGWK</sequence>
<evidence type="ECO:0000313" key="9">
    <source>
        <dbReference type="Proteomes" id="UP000007305"/>
    </source>
</evidence>
<dbReference type="InterPro" id="IPR009057">
    <property type="entry name" value="Homeodomain-like_sf"/>
</dbReference>
<evidence type="ECO:0007829" key="10">
    <source>
        <dbReference type="PeptideAtlas" id="A0A804Q784"/>
    </source>
</evidence>
<reference evidence="8" key="3">
    <citation type="submission" date="2021-05" db="UniProtKB">
        <authorList>
            <consortium name="EnsemblPlants"/>
        </authorList>
    </citation>
    <scope>IDENTIFICATION</scope>
    <source>
        <strain evidence="8">cv. B73</strain>
    </source>
</reference>
<dbReference type="Gramene" id="Zm00001eb298990_T001">
    <property type="protein sequence ID" value="Zm00001eb298990_P001"/>
    <property type="gene ID" value="Zm00001eb298990"/>
</dbReference>
<reference evidence="8" key="2">
    <citation type="submission" date="2019-07" db="EMBL/GenBank/DDBJ databases">
        <authorList>
            <person name="Seetharam A."/>
            <person name="Woodhouse M."/>
            <person name="Cannon E."/>
        </authorList>
    </citation>
    <scope>NUCLEOTIDE SEQUENCE [LARGE SCALE GENOMIC DNA]</scope>
    <source>
        <strain evidence="8">cv. B73</strain>
    </source>
</reference>
<dbReference type="GO" id="GO:0003700">
    <property type="term" value="F:DNA-binding transcription factor activity"/>
    <property type="evidence" value="ECO:0007669"/>
    <property type="project" value="InterPro"/>
</dbReference>
<dbReference type="GO" id="GO:0005634">
    <property type="term" value="C:nucleus"/>
    <property type="evidence" value="ECO:0007669"/>
    <property type="project" value="UniProtKB-SubCell"/>
</dbReference>
<evidence type="ECO:0000256" key="2">
    <source>
        <dbReference type="ARBA" id="ARBA00023015"/>
    </source>
</evidence>
<keyword evidence="5" id="KW-0539">Nucleus</keyword>
<dbReference type="Pfam" id="PF26575">
    <property type="entry name" value="HHO5_N"/>
    <property type="match status" value="1"/>
</dbReference>
<dbReference type="AlphaFoldDB" id="A0A804Q784"/>
<evidence type="ECO:0000256" key="1">
    <source>
        <dbReference type="ARBA" id="ARBA00004123"/>
    </source>
</evidence>
<dbReference type="PANTHER" id="PTHR31003">
    <property type="entry name" value="MYB FAMILY TRANSCRIPTION FACTOR"/>
    <property type="match status" value="1"/>
</dbReference>
<keyword evidence="9" id="KW-1185">Reference proteome</keyword>
<dbReference type="FunFam" id="1.10.10.60:FF:000002">
    <property type="entry name" value="Myb family transcription factor"/>
    <property type="match status" value="1"/>
</dbReference>
<keyword evidence="2" id="KW-0805">Transcription regulation</keyword>
<accession>A0A804Q784</accession>
<dbReference type="SUPFAM" id="SSF46689">
    <property type="entry name" value="Homeodomain-like"/>
    <property type="match status" value="1"/>
</dbReference>
<dbReference type="InParanoid" id="A0A804Q784"/>
<feature type="compositionally biased region" description="Basic residues" evidence="6">
    <location>
        <begin position="114"/>
        <end position="123"/>
    </location>
</feature>
<dbReference type="InterPro" id="IPR006447">
    <property type="entry name" value="Myb_dom_plants"/>
</dbReference>
<dbReference type="Proteomes" id="UP000007305">
    <property type="component" value="Chromosome 7"/>
</dbReference>
<keyword evidence="10" id="KW-1267">Proteomics identification</keyword>
<dbReference type="Gene3D" id="1.10.10.60">
    <property type="entry name" value="Homeodomain-like"/>
    <property type="match status" value="1"/>
</dbReference>
<dbReference type="NCBIfam" id="TIGR01557">
    <property type="entry name" value="myb_SHAQKYF"/>
    <property type="match status" value="1"/>
</dbReference>
<evidence type="ECO:0000256" key="6">
    <source>
        <dbReference type="SAM" id="MobiDB-lite"/>
    </source>
</evidence>
<feature type="domain" description="HTH myb-type" evidence="7">
    <location>
        <begin position="276"/>
        <end position="336"/>
    </location>
</feature>
<evidence type="ECO:0000256" key="4">
    <source>
        <dbReference type="ARBA" id="ARBA00023163"/>
    </source>
</evidence>
<evidence type="ECO:0000256" key="5">
    <source>
        <dbReference type="ARBA" id="ARBA00023242"/>
    </source>
</evidence>
<gene>
    <name evidence="8" type="primary">LOC100282329</name>
</gene>
<protein>
    <recommendedName>
        <fullName evidence="7">HTH myb-type domain-containing protein</fullName>
    </recommendedName>
</protein>
<dbReference type="GO" id="GO:0003677">
    <property type="term" value="F:DNA binding"/>
    <property type="evidence" value="ECO:0007669"/>
    <property type="project" value="UniProtKB-KW"/>
</dbReference>
<dbReference type="InterPro" id="IPR058673">
    <property type="entry name" value="HHO5-like_N"/>
</dbReference>
<dbReference type="EnsemblPlants" id="Zm00001eb298990_T001">
    <property type="protein sequence ID" value="Zm00001eb298990_P001"/>
    <property type="gene ID" value="Zm00001eb298990"/>
</dbReference>
<dbReference type="InterPro" id="IPR017930">
    <property type="entry name" value="Myb_dom"/>
</dbReference>
<dbReference type="Pfam" id="PF00249">
    <property type="entry name" value="Myb_DNA-binding"/>
    <property type="match status" value="1"/>
</dbReference>
<feature type="region of interest" description="Disordered" evidence="6">
    <location>
        <begin position="360"/>
        <end position="403"/>
    </location>
</feature>
<dbReference type="FunCoup" id="A0A804Q784">
    <property type="interactions" value="7"/>
</dbReference>
<dbReference type="PANTHER" id="PTHR31003:SF17">
    <property type="entry name" value="OS07G0119300 PROTEIN"/>
    <property type="match status" value="1"/>
</dbReference>
<evidence type="ECO:0000256" key="3">
    <source>
        <dbReference type="ARBA" id="ARBA00023125"/>
    </source>
</evidence>
<name>A0A804Q784_MAIZE</name>
<dbReference type="InterPro" id="IPR044787">
    <property type="entry name" value="HHO5-like"/>
</dbReference>
<evidence type="ECO:0000313" key="8">
    <source>
        <dbReference type="EnsemblPlants" id="Zm00001eb298990_P001"/>
    </source>
</evidence>
<feature type="region of interest" description="Disordered" evidence="6">
    <location>
        <begin position="112"/>
        <end position="179"/>
    </location>
</feature>
<evidence type="ECO:0000259" key="7">
    <source>
        <dbReference type="PROSITE" id="PS51294"/>
    </source>
</evidence>
<dbReference type="InterPro" id="IPR001005">
    <property type="entry name" value="SANT/Myb"/>
</dbReference>
<feature type="compositionally biased region" description="Basic and acidic residues" evidence="6">
    <location>
        <begin position="159"/>
        <end position="179"/>
    </location>
</feature>